<keyword evidence="4" id="KW-0547">Nucleotide-binding</keyword>
<evidence type="ECO:0000313" key="11">
    <source>
        <dbReference type="EMBL" id="KRM36306.1"/>
    </source>
</evidence>
<reference evidence="11 12" key="1">
    <citation type="journal article" date="2015" name="Genome Announc.">
        <title>Expanding the biotechnology potential of lactobacilli through comparative genomics of 213 strains and associated genera.</title>
        <authorList>
            <person name="Sun Z."/>
            <person name="Harris H.M."/>
            <person name="McCann A."/>
            <person name="Guo C."/>
            <person name="Argimon S."/>
            <person name="Zhang W."/>
            <person name="Yang X."/>
            <person name="Jeffery I.B."/>
            <person name="Cooney J.C."/>
            <person name="Kagawa T.F."/>
            <person name="Liu W."/>
            <person name="Song Y."/>
            <person name="Salvetti E."/>
            <person name="Wrobel A."/>
            <person name="Rasinkangas P."/>
            <person name="Parkhill J."/>
            <person name="Rea M.C."/>
            <person name="O'Sullivan O."/>
            <person name="Ritari J."/>
            <person name="Douillard F.P."/>
            <person name="Paul Ross R."/>
            <person name="Yang R."/>
            <person name="Briner A.E."/>
            <person name="Felis G.E."/>
            <person name="de Vos W.M."/>
            <person name="Barrangou R."/>
            <person name="Klaenhammer T.R."/>
            <person name="Caufield P.W."/>
            <person name="Cui Y."/>
            <person name="Zhang H."/>
            <person name="O'Toole P.W."/>
        </authorList>
    </citation>
    <scope>NUCLEOTIDE SEQUENCE [LARGE SCALE GENOMIC DNA]</scope>
    <source>
        <strain evidence="11 12">DSM 18527</strain>
    </source>
</reference>
<dbReference type="eggNOG" id="COG1132">
    <property type="taxonomic scope" value="Bacteria"/>
</dbReference>
<dbReference type="SUPFAM" id="SSF90123">
    <property type="entry name" value="ABC transporter transmembrane region"/>
    <property type="match status" value="1"/>
</dbReference>
<keyword evidence="3 8" id="KW-0812">Transmembrane</keyword>
<dbReference type="InterPro" id="IPR036640">
    <property type="entry name" value="ABC1_TM_sf"/>
</dbReference>
<evidence type="ECO:0000256" key="7">
    <source>
        <dbReference type="ARBA" id="ARBA00023136"/>
    </source>
</evidence>
<dbReference type="PROSITE" id="PS50893">
    <property type="entry name" value="ABC_TRANSPORTER_2"/>
    <property type="match status" value="1"/>
</dbReference>
<feature type="transmembrane region" description="Helical" evidence="8">
    <location>
        <begin position="169"/>
        <end position="186"/>
    </location>
</feature>
<dbReference type="Gene3D" id="3.40.50.300">
    <property type="entry name" value="P-loop containing nucleotide triphosphate hydrolases"/>
    <property type="match status" value="1"/>
</dbReference>
<dbReference type="InterPro" id="IPR011527">
    <property type="entry name" value="ABC1_TM_dom"/>
</dbReference>
<evidence type="ECO:0000256" key="6">
    <source>
        <dbReference type="ARBA" id="ARBA00022989"/>
    </source>
</evidence>
<feature type="transmembrane region" description="Helical" evidence="8">
    <location>
        <begin position="261"/>
        <end position="291"/>
    </location>
</feature>
<evidence type="ECO:0000256" key="8">
    <source>
        <dbReference type="SAM" id="Phobius"/>
    </source>
</evidence>
<feature type="transmembrane region" description="Helical" evidence="8">
    <location>
        <begin position="65"/>
        <end position="86"/>
    </location>
</feature>
<evidence type="ECO:0000256" key="3">
    <source>
        <dbReference type="ARBA" id="ARBA00022692"/>
    </source>
</evidence>
<dbReference type="GO" id="GO:0015421">
    <property type="term" value="F:ABC-type oligopeptide transporter activity"/>
    <property type="evidence" value="ECO:0007669"/>
    <property type="project" value="TreeGrafter"/>
</dbReference>
<accession>X0PVC6</accession>
<organism evidence="11 12">
    <name type="scientific">Agrilactobacillus composti DSM 18527 = JCM 14202</name>
    <dbReference type="NCBI Taxonomy" id="1423734"/>
    <lineage>
        <taxon>Bacteria</taxon>
        <taxon>Bacillati</taxon>
        <taxon>Bacillota</taxon>
        <taxon>Bacilli</taxon>
        <taxon>Lactobacillales</taxon>
        <taxon>Lactobacillaceae</taxon>
        <taxon>Agrilactobacillus</taxon>
    </lineage>
</organism>
<dbReference type="PROSITE" id="PS50929">
    <property type="entry name" value="ABC_TM1F"/>
    <property type="match status" value="1"/>
</dbReference>
<evidence type="ECO:0000259" key="10">
    <source>
        <dbReference type="PROSITE" id="PS50929"/>
    </source>
</evidence>
<dbReference type="PROSITE" id="PS00211">
    <property type="entry name" value="ABC_TRANSPORTER_1"/>
    <property type="match status" value="1"/>
</dbReference>
<dbReference type="GO" id="GO:0016887">
    <property type="term" value="F:ATP hydrolysis activity"/>
    <property type="evidence" value="ECO:0007669"/>
    <property type="project" value="InterPro"/>
</dbReference>
<dbReference type="GO" id="GO:0005524">
    <property type="term" value="F:ATP binding"/>
    <property type="evidence" value="ECO:0007669"/>
    <property type="project" value="UniProtKB-KW"/>
</dbReference>
<evidence type="ECO:0000256" key="1">
    <source>
        <dbReference type="ARBA" id="ARBA00004651"/>
    </source>
</evidence>
<dbReference type="EMBL" id="AZGA01000005">
    <property type="protein sequence ID" value="KRM36306.1"/>
    <property type="molecule type" value="Genomic_DNA"/>
</dbReference>
<keyword evidence="7 8" id="KW-0472">Membrane</keyword>
<dbReference type="AlphaFoldDB" id="X0PVC6"/>
<dbReference type="PANTHER" id="PTHR43394:SF1">
    <property type="entry name" value="ATP-BINDING CASSETTE SUB-FAMILY B MEMBER 10, MITOCHONDRIAL"/>
    <property type="match status" value="1"/>
</dbReference>
<dbReference type="InterPro" id="IPR003593">
    <property type="entry name" value="AAA+_ATPase"/>
</dbReference>
<keyword evidence="2" id="KW-0813">Transport</keyword>
<gene>
    <name evidence="11" type="ORF">FC83_GL003061</name>
</gene>
<evidence type="ECO:0000256" key="2">
    <source>
        <dbReference type="ARBA" id="ARBA00022448"/>
    </source>
</evidence>
<protein>
    <submittedName>
        <fullName evidence="11">Xenobiotic-transporting ATPase</fullName>
    </submittedName>
</protein>
<dbReference type="Gene3D" id="1.20.1560.10">
    <property type="entry name" value="ABC transporter type 1, transmembrane domain"/>
    <property type="match status" value="1"/>
</dbReference>
<sequence>MTTDTKQDSTLDMLRFVFQRVLKKRWILVVNILALTVITLLQFVLPQIEQFIIDKVIPQKHVQLLFISVGLLLLAAVVLGLFNFLATYLMGVMSQNAITDLRTQLYDDILDQDTHFFESSKTGDLMVRLTSDVNNMQSLISANMLSMIGNIFTFVGVLGFILYKNWQMAVAVSLTFPLTFLIYRVFRDRIHNAFKRVRQSQSQMSNQMQNTLTEVDLIKSYTSEGYESQRFDHYALKNRDNMIDATKNQAIFSPLVDGVNFLGVAIVLLLGAMFVMKGSLTVGGLVAYLSYVGMLQSPISSFTRLLNQIQQALVSYGRIKEVTNVHPTIVNSANPLPMPELQVGIALKDVSFAFKGDPKRAKSDHAAISHVSFNIPFGQQTALVGHSGAGKSTLTRLIDRFYDVDAGDITFDGIPIKEIDLKQLRQNIAIVSQDIAIIDGTIRDNIQYGSPEANDDAIMAMAELADIKDFIQSLPEGLATQVGERGLKLSGGQRQRLAIARALLKDAQVVILDEATASLDNESEKTIQKALNNLLKERTSLVIAHRLSTIHNADQIVVLDAGKVVEIGKHEELLKAHGPYEKLYNAQFE</sequence>
<feature type="domain" description="ABC transmembrane type-1" evidence="10">
    <location>
        <begin position="32"/>
        <end position="311"/>
    </location>
</feature>
<dbReference type="Proteomes" id="UP000051236">
    <property type="component" value="Unassembled WGS sequence"/>
</dbReference>
<dbReference type="SUPFAM" id="SSF52540">
    <property type="entry name" value="P-loop containing nucleoside triphosphate hydrolases"/>
    <property type="match status" value="1"/>
</dbReference>
<keyword evidence="6 8" id="KW-1133">Transmembrane helix</keyword>
<feature type="domain" description="ABC transporter" evidence="9">
    <location>
        <begin position="345"/>
        <end position="586"/>
    </location>
</feature>
<dbReference type="InterPro" id="IPR039421">
    <property type="entry name" value="Type_1_exporter"/>
</dbReference>
<dbReference type="PATRIC" id="fig|1423734.3.peg.3110"/>
<keyword evidence="12" id="KW-1185">Reference proteome</keyword>
<dbReference type="PANTHER" id="PTHR43394">
    <property type="entry name" value="ATP-DEPENDENT PERMEASE MDL1, MITOCHONDRIAL"/>
    <property type="match status" value="1"/>
</dbReference>
<dbReference type="Pfam" id="PF00664">
    <property type="entry name" value="ABC_membrane"/>
    <property type="match status" value="1"/>
</dbReference>
<dbReference type="FunFam" id="3.40.50.300:FF:000287">
    <property type="entry name" value="Multidrug ABC transporter ATP-binding protein"/>
    <property type="match status" value="1"/>
</dbReference>
<proteinExistence type="predicted"/>
<comment type="subcellular location">
    <subcellularLocation>
        <location evidence="1">Cell membrane</location>
        <topology evidence="1">Multi-pass membrane protein</topology>
    </subcellularLocation>
</comment>
<dbReference type="STRING" id="1423734.FC83_GL003061"/>
<dbReference type="GO" id="GO:0005886">
    <property type="term" value="C:plasma membrane"/>
    <property type="evidence" value="ECO:0007669"/>
    <property type="project" value="UniProtKB-SubCell"/>
</dbReference>
<dbReference type="InterPro" id="IPR003439">
    <property type="entry name" value="ABC_transporter-like_ATP-bd"/>
</dbReference>
<evidence type="ECO:0000313" key="12">
    <source>
        <dbReference type="Proteomes" id="UP000051236"/>
    </source>
</evidence>
<dbReference type="Pfam" id="PF00005">
    <property type="entry name" value="ABC_tran"/>
    <property type="match status" value="1"/>
</dbReference>
<keyword evidence="5" id="KW-0067">ATP-binding</keyword>
<evidence type="ECO:0000256" key="4">
    <source>
        <dbReference type="ARBA" id="ARBA00022741"/>
    </source>
</evidence>
<feature type="transmembrane region" description="Helical" evidence="8">
    <location>
        <begin position="26"/>
        <end position="45"/>
    </location>
</feature>
<evidence type="ECO:0000256" key="5">
    <source>
        <dbReference type="ARBA" id="ARBA00022840"/>
    </source>
</evidence>
<dbReference type="CDD" id="cd07346">
    <property type="entry name" value="ABC_6TM_exporters"/>
    <property type="match status" value="1"/>
</dbReference>
<dbReference type="InterPro" id="IPR017871">
    <property type="entry name" value="ABC_transporter-like_CS"/>
</dbReference>
<name>X0PVC6_9LACO</name>
<evidence type="ECO:0000259" key="9">
    <source>
        <dbReference type="PROSITE" id="PS50893"/>
    </source>
</evidence>
<dbReference type="InterPro" id="IPR027417">
    <property type="entry name" value="P-loop_NTPase"/>
</dbReference>
<feature type="transmembrane region" description="Helical" evidence="8">
    <location>
        <begin position="144"/>
        <end position="163"/>
    </location>
</feature>
<dbReference type="SMART" id="SM00382">
    <property type="entry name" value="AAA"/>
    <property type="match status" value="1"/>
</dbReference>
<comment type="caution">
    <text evidence="11">The sequence shown here is derived from an EMBL/GenBank/DDBJ whole genome shotgun (WGS) entry which is preliminary data.</text>
</comment>